<reference evidence="2" key="2">
    <citation type="submission" date="2014-07" db="EMBL/GenBank/DDBJ databases">
        <authorList>
            <person name="Hull J."/>
        </authorList>
    </citation>
    <scope>NUCLEOTIDE SEQUENCE</scope>
</reference>
<dbReference type="AlphaFoldDB" id="A0A0A9Y8P3"/>
<evidence type="ECO:0000313" key="3">
    <source>
        <dbReference type="EMBL" id="JAG49311.1"/>
    </source>
</evidence>
<gene>
    <name evidence="2" type="ORF">CM83_98859</name>
</gene>
<accession>A0A0A9Y8P3</accession>
<evidence type="ECO:0000256" key="1">
    <source>
        <dbReference type="SAM" id="MobiDB-lite"/>
    </source>
</evidence>
<organism evidence="2">
    <name type="scientific">Lygus hesperus</name>
    <name type="common">Western plant bug</name>
    <dbReference type="NCBI Taxonomy" id="30085"/>
    <lineage>
        <taxon>Eukaryota</taxon>
        <taxon>Metazoa</taxon>
        <taxon>Ecdysozoa</taxon>
        <taxon>Arthropoda</taxon>
        <taxon>Hexapoda</taxon>
        <taxon>Insecta</taxon>
        <taxon>Pterygota</taxon>
        <taxon>Neoptera</taxon>
        <taxon>Paraneoptera</taxon>
        <taxon>Hemiptera</taxon>
        <taxon>Heteroptera</taxon>
        <taxon>Panheteroptera</taxon>
        <taxon>Cimicomorpha</taxon>
        <taxon>Miridae</taxon>
        <taxon>Mirini</taxon>
        <taxon>Lygus</taxon>
    </lineage>
</organism>
<feature type="compositionally biased region" description="Basic residues" evidence="1">
    <location>
        <begin position="228"/>
        <end position="242"/>
    </location>
</feature>
<feature type="compositionally biased region" description="Basic residues" evidence="1">
    <location>
        <begin position="130"/>
        <end position="140"/>
    </location>
</feature>
<feature type="region of interest" description="Disordered" evidence="1">
    <location>
        <begin position="27"/>
        <end position="49"/>
    </location>
</feature>
<protein>
    <submittedName>
        <fullName evidence="2">Uncharacterized protein</fullName>
    </submittedName>
</protein>
<evidence type="ECO:0000313" key="2">
    <source>
        <dbReference type="EMBL" id="JAG25915.1"/>
    </source>
</evidence>
<reference evidence="3" key="3">
    <citation type="submission" date="2014-09" db="EMBL/GenBank/DDBJ databases">
        <authorList>
            <person name="Magalhaes I.L.F."/>
            <person name="Oliveira U."/>
            <person name="Santos F.R."/>
            <person name="Vidigal T.H.D.A."/>
            <person name="Brescovit A.D."/>
            <person name="Santos A.J."/>
        </authorList>
    </citation>
    <scope>NUCLEOTIDE SEQUENCE</scope>
</reference>
<feature type="region of interest" description="Disordered" evidence="1">
    <location>
        <begin position="130"/>
        <end position="150"/>
    </location>
</feature>
<feature type="compositionally biased region" description="Basic and acidic residues" evidence="1">
    <location>
        <begin position="141"/>
        <end position="150"/>
    </location>
</feature>
<sequence length="337" mass="37952">MFNMFEMAAYLPKLEKLASSLTDLDTRSLDDAKSSRRRSSTRTSKKSKRVVLVKKSTLPETSHSAVVPQYPQFPQPGMVYVPASWIKKIPTKPPKKRRSVDFSEKHTKASLAKRRHTAIEQNVLLQQKPGKNKTATKKRPMLKDKAERPSTDLAMKVSAKKAALALERKRLEFLQYLQEVQEEISALEFASGQKLAKIRLSNKGKQKRDAITLKSKTKKATDSQKPAVKSKTKTSGTPKKKSTKVEHSKSPIKKVASKVTKSKQSLTSMLSQESSSMTQIKMMDDAFNNNHRIYKASMNESKQTTINIGASVTELPGFFQWNPIPNCRSTNSMLKMH</sequence>
<name>A0A0A9Y8P3_LYGHE</name>
<dbReference type="EMBL" id="GBRD01016515">
    <property type="protein sequence ID" value="JAG49311.1"/>
    <property type="molecule type" value="Transcribed_RNA"/>
</dbReference>
<proteinExistence type="predicted"/>
<feature type="compositionally biased region" description="Basic residues" evidence="1">
    <location>
        <begin position="35"/>
        <end position="49"/>
    </location>
</feature>
<dbReference type="EMBL" id="GBHO01017689">
    <property type="protein sequence ID" value="JAG25915.1"/>
    <property type="molecule type" value="Transcribed_RNA"/>
</dbReference>
<feature type="region of interest" description="Disordered" evidence="1">
    <location>
        <begin position="201"/>
        <end position="265"/>
    </location>
</feature>
<reference evidence="2" key="1">
    <citation type="journal article" date="2014" name="PLoS ONE">
        <title>Transcriptome-Based Identification of ABC Transporters in the Western Tarnished Plant Bug Lygus hesperus.</title>
        <authorList>
            <person name="Hull J.J."/>
            <person name="Chaney K."/>
            <person name="Geib S.M."/>
            <person name="Fabrick J.A."/>
            <person name="Brent C.S."/>
            <person name="Walsh D."/>
            <person name="Lavine L.C."/>
        </authorList>
    </citation>
    <scope>NUCLEOTIDE SEQUENCE</scope>
</reference>